<dbReference type="GO" id="GO:0016773">
    <property type="term" value="F:phosphotransferase activity, alcohol group as acceptor"/>
    <property type="evidence" value="ECO:0007669"/>
    <property type="project" value="UniProtKB-UniRule"/>
</dbReference>
<dbReference type="EMBL" id="DRMJ01000149">
    <property type="protein sequence ID" value="HHL42576.1"/>
    <property type="molecule type" value="Genomic_DNA"/>
</dbReference>
<comment type="pathway">
    <text evidence="2">Cell wall biogenesis; peptidoglycan recycling.</text>
</comment>
<gene>
    <name evidence="2" type="primary">anmK</name>
    <name evidence="3" type="ORF">ENJ42_03065</name>
</gene>
<name>A0A7C5LWF0_9PROT</name>
<dbReference type="PANTHER" id="PTHR30605">
    <property type="entry name" value="ANHYDRO-N-ACETYLMURAMIC ACID KINASE"/>
    <property type="match status" value="1"/>
</dbReference>
<accession>A0A7C5LWF0</accession>
<sequence length="375" mass="40286">MKKNGYTAIGLMSGTSLDGVDASILRTDGTKILELGAGVCREYSVREREVLLGATHDALQWHFHGPKPDSFRVASKIIEDAHIGVVRDLLATAGMERDEVDIVGFHGQTVIHQPPQDGKNGQTLQIGRAQVLAETLGVDVCYDFRSRDMEHGGQGAPLVPVYHQALADLAKLSGVSAIINIGGVSNLTLISPDGEIFATDCGPGNGPIDAWVSKKGAGPYDIGGRYAMAGQANMDVLQSWLTAPFFHALPPKSADRWQFDVLKDLEGYNVQDGAATLATFCAFAIAHTLEQYNQPIENIIVCGGGRYNQAIMDSLAKRTKRPVQNADELAWDGDFIEAQAFAYLAVRALMGLPITYPQTTGVSHPLCGGQLVRAK</sequence>
<dbReference type="EC" id="2.7.1.170" evidence="2"/>
<reference evidence="3" key="1">
    <citation type="journal article" date="2020" name="mSystems">
        <title>Genome- and Community-Level Interaction Insights into Carbon Utilization and Element Cycling Functions of Hydrothermarchaeota in Hydrothermal Sediment.</title>
        <authorList>
            <person name="Zhou Z."/>
            <person name="Liu Y."/>
            <person name="Xu W."/>
            <person name="Pan J."/>
            <person name="Luo Z.H."/>
            <person name="Li M."/>
        </authorList>
    </citation>
    <scope>NUCLEOTIDE SEQUENCE [LARGE SCALE GENOMIC DNA]</scope>
    <source>
        <strain evidence="3">HyVt-485</strain>
    </source>
</reference>
<dbReference type="InterPro" id="IPR005338">
    <property type="entry name" value="Anhydro_N_Ac-Mur_kinase"/>
</dbReference>
<comment type="catalytic activity">
    <reaction evidence="2">
        <text>1,6-anhydro-N-acetyl-beta-muramate + ATP + H2O = N-acetyl-D-muramate 6-phosphate + ADP + H(+)</text>
        <dbReference type="Rhea" id="RHEA:24952"/>
        <dbReference type="ChEBI" id="CHEBI:15377"/>
        <dbReference type="ChEBI" id="CHEBI:15378"/>
        <dbReference type="ChEBI" id="CHEBI:30616"/>
        <dbReference type="ChEBI" id="CHEBI:58690"/>
        <dbReference type="ChEBI" id="CHEBI:58722"/>
        <dbReference type="ChEBI" id="CHEBI:456216"/>
        <dbReference type="EC" id="2.7.1.170"/>
    </reaction>
</comment>
<keyword evidence="2" id="KW-0067">ATP-binding</keyword>
<feature type="binding site" evidence="2">
    <location>
        <begin position="14"/>
        <end position="21"/>
    </location>
    <ligand>
        <name>ATP</name>
        <dbReference type="ChEBI" id="CHEBI:30616"/>
    </ligand>
</feature>
<keyword evidence="2 3" id="KW-0418">Kinase</keyword>
<dbReference type="InterPro" id="IPR043129">
    <property type="entry name" value="ATPase_NBD"/>
</dbReference>
<dbReference type="GO" id="GO:0009254">
    <property type="term" value="P:peptidoglycan turnover"/>
    <property type="evidence" value="ECO:0007669"/>
    <property type="project" value="UniProtKB-UniRule"/>
</dbReference>
<dbReference type="GO" id="GO:0097175">
    <property type="term" value="P:1,6-anhydro-N-acetyl-beta-muramic acid catabolic process"/>
    <property type="evidence" value="ECO:0007669"/>
    <property type="project" value="UniProtKB-UniRule"/>
</dbReference>
<comment type="caution">
    <text evidence="3">The sequence shown here is derived from an EMBL/GenBank/DDBJ whole genome shotgun (WGS) entry which is preliminary data.</text>
</comment>
<keyword evidence="2" id="KW-0547">Nucleotide-binding</keyword>
<evidence type="ECO:0000313" key="3">
    <source>
        <dbReference type="EMBL" id="HHL42576.1"/>
    </source>
</evidence>
<keyword evidence="2 3" id="KW-0808">Transferase</keyword>
<dbReference type="UniPathway" id="UPA00343"/>
<protein>
    <recommendedName>
        <fullName evidence="2">Anhydro-N-acetylmuramic acid kinase</fullName>
        <ecNumber evidence="2">2.7.1.170</ecNumber>
    </recommendedName>
    <alternativeName>
        <fullName evidence="2">AnhMurNAc kinase</fullName>
    </alternativeName>
</protein>
<dbReference type="Proteomes" id="UP000885830">
    <property type="component" value="Unassembled WGS sequence"/>
</dbReference>
<dbReference type="NCBIfam" id="NF007141">
    <property type="entry name" value="PRK09585.1-5"/>
    <property type="match status" value="1"/>
</dbReference>
<dbReference type="SUPFAM" id="SSF53067">
    <property type="entry name" value="Actin-like ATPase domain"/>
    <property type="match status" value="1"/>
</dbReference>
<dbReference type="UniPathway" id="UPA00544"/>
<dbReference type="GO" id="GO:0005524">
    <property type="term" value="F:ATP binding"/>
    <property type="evidence" value="ECO:0007669"/>
    <property type="project" value="UniProtKB-UniRule"/>
</dbReference>
<evidence type="ECO:0000256" key="2">
    <source>
        <dbReference type="HAMAP-Rule" id="MF_01270"/>
    </source>
</evidence>
<evidence type="ECO:0000256" key="1">
    <source>
        <dbReference type="ARBA" id="ARBA00023277"/>
    </source>
</evidence>
<dbReference type="HAMAP" id="MF_01270">
    <property type="entry name" value="AnhMurNAc_kinase"/>
    <property type="match status" value="1"/>
</dbReference>
<dbReference type="PANTHER" id="PTHR30605:SF0">
    <property type="entry name" value="ANHYDRO-N-ACETYLMURAMIC ACID KINASE"/>
    <property type="match status" value="1"/>
</dbReference>
<dbReference type="Gene3D" id="3.30.420.40">
    <property type="match status" value="2"/>
</dbReference>
<dbReference type="AlphaFoldDB" id="A0A7C5LWF0"/>
<organism evidence="3">
    <name type="scientific">Hellea balneolensis</name>
    <dbReference type="NCBI Taxonomy" id="287478"/>
    <lineage>
        <taxon>Bacteria</taxon>
        <taxon>Pseudomonadati</taxon>
        <taxon>Pseudomonadota</taxon>
        <taxon>Alphaproteobacteria</taxon>
        <taxon>Maricaulales</taxon>
        <taxon>Robiginitomaculaceae</taxon>
        <taxon>Hellea</taxon>
    </lineage>
</organism>
<dbReference type="GO" id="GO:0006040">
    <property type="term" value="P:amino sugar metabolic process"/>
    <property type="evidence" value="ECO:0007669"/>
    <property type="project" value="InterPro"/>
</dbReference>
<dbReference type="Pfam" id="PF03702">
    <property type="entry name" value="AnmK"/>
    <property type="match status" value="1"/>
</dbReference>
<comment type="similarity">
    <text evidence="2">Belongs to the anhydro-N-acetylmuramic acid kinase family.</text>
</comment>
<keyword evidence="1 2" id="KW-0119">Carbohydrate metabolism</keyword>
<comment type="pathway">
    <text evidence="2">Amino-sugar metabolism; 1,6-anhydro-N-acetylmuramate degradation.</text>
</comment>
<dbReference type="GO" id="GO:0016301">
    <property type="term" value="F:kinase activity"/>
    <property type="evidence" value="ECO:0007669"/>
    <property type="project" value="UniProtKB-KW"/>
</dbReference>
<comment type="function">
    <text evidence="2">Catalyzes the specific phosphorylation of 1,6-anhydro-N-acetylmuramic acid (anhMurNAc) with the simultaneous cleavage of the 1,6-anhydro ring, generating MurNAc-6-P. Is required for the utilization of anhMurNAc either imported from the medium or derived from its own cell wall murein, and thus plays a role in cell wall recycling.</text>
</comment>
<proteinExistence type="inferred from homology"/>